<name>A0ABQ4I0D4_9ACTN</name>
<evidence type="ECO:0000313" key="1">
    <source>
        <dbReference type="EMBL" id="GIJ11383.1"/>
    </source>
</evidence>
<gene>
    <name evidence="1" type="ORF">Van01_45970</name>
</gene>
<dbReference type="EMBL" id="BOOZ01000029">
    <property type="protein sequence ID" value="GIJ11383.1"/>
    <property type="molecule type" value="Genomic_DNA"/>
</dbReference>
<comment type="caution">
    <text evidence="1">The sequence shown here is derived from an EMBL/GenBank/DDBJ whole genome shotgun (WGS) entry which is preliminary data.</text>
</comment>
<sequence length="101" mass="11269">MAQPDEFLSSASVRPLGPEHPTWCVADRDGIHYSGELPPWGNDRVVYATSSLFRMDCLTVPLVGVNLRLYAADLVEDYPLDLDQARILAWSLRRLVQRAGG</sequence>
<dbReference type="RefSeq" id="WP_204011278.1">
    <property type="nucleotide sequence ID" value="NZ_BOOZ01000029.1"/>
</dbReference>
<dbReference type="Proteomes" id="UP000647017">
    <property type="component" value="Unassembled WGS sequence"/>
</dbReference>
<reference evidence="1 2" key="1">
    <citation type="submission" date="2021-01" db="EMBL/GenBank/DDBJ databases">
        <title>Whole genome shotgun sequence of Verrucosispora andamanensis NBRC 109075.</title>
        <authorList>
            <person name="Komaki H."/>
            <person name="Tamura T."/>
        </authorList>
    </citation>
    <scope>NUCLEOTIDE SEQUENCE [LARGE SCALE GENOMIC DNA]</scope>
    <source>
        <strain evidence="1 2">NBRC 109075</strain>
    </source>
</reference>
<proteinExistence type="predicted"/>
<evidence type="ECO:0000313" key="2">
    <source>
        <dbReference type="Proteomes" id="UP000647017"/>
    </source>
</evidence>
<protein>
    <submittedName>
        <fullName evidence="1">Uncharacterized protein</fullName>
    </submittedName>
</protein>
<organism evidence="1 2">
    <name type="scientific">Micromonospora andamanensis</name>
    <dbReference type="NCBI Taxonomy" id="1287068"/>
    <lineage>
        <taxon>Bacteria</taxon>
        <taxon>Bacillati</taxon>
        <taxon>Actinomycetota</taxon>
        <taxon>Actinomycetes</taxon>
        <taxon>Micromonosporales</taxon>
        <taxon>Micromonosporaceae</taxon>
        <taxon>Micromonospora</taxon>
    </lineage>
</organism>
<keyword evidence="2" id="KW-1185">Reference proteome</keyword>
<accession>A0ABQ4I0D4</accession>